<proteinExistence type="predicted"/>
<dbReference type="Proteomes" id="UP000261023">
    <property type="component" value="Unassembled WGS sequence"/>
</dbReference>
<dbReference type="GO" id="GO:0046961">
    <property type="term" value="F:proton-transporting ATPase activity, rotational mechanism"/>
    <property type="evidence" value="ECO:0007669"/>
    <property type="project" value="InterPro"/>
</dbReference>
<evidence type="ECO:0000313" key="3">
    <source>
        <dbReference type="EMBL" id="CUO76252.1"/>
    </source>
</evidence>
<organism evidence="3 7">
    <name type="scientific">Hungatella hathewayi</name>
    <dbReference type="NCBI Taxonomy" id="154046"/>
    <lineage>
        <taxon>Bacteria</taxon>
        <taxon>Bacillati</taxon>
        <taxon>Bacillota</taxon>
        <taxon>Clostridia</taxon>
        <taxon>Lachnospirales</taxon>
        <taxon>Lachnospiraceae</taxon>
        <taxon>Hungatella</taxon>
    </lineage>
</organism>
<accession>A0A174HMR3</accession>
<evidence type="ECO:0000256" key="2">
    <source>
        <dbReference type="ARBA" id="ARBA00023065"/>
    </source>
</evidence>
<gene>
    <name evidence="4" type="ORF">DWX31_17665</name>
    <name evidence="6" type="ORF">DXC39_16410</name>
    <name evidence="5" type="ORF">DXD79_23150</name>
    <name evidence="3" type="ORF">ERS852407_03873</name>
</gene>
<evidence type="ECO:0000256" key="1">
    <source>
        <dbReference type="ARBA" id="ARBA00022448"/>
    </source>
</evidence>
<dbReference type="Proteomes" id="UP000095651">
    <property type="component" value="Unassembled WGS sequence"/>
</dbReference>
<evidence type="ECO:0000313" key="4">
    <source>
        <dbReference type="EMBL" id="RGD69417.1"/>
    </source>
</evidence>
<dbReference type="InterPro" id="IPR044911">
    <property type="entry name" value="V-type_ATPase_csu/dsu_dom_3"/>
</dbReference>
<dbReference type="InterPro" id="IPR050873">
    <property type="entry name" value="V-ATPase_V0D/AC39_subunit"/>
</dbReference>
<evidence type="ECO:0000313" key="6">
    <source>
        <dbReference type="EMBL" id="RGM03072.1"/>
    </source>
</evidence>
<protein>
    <submittedName>
        <fullName evidence="3 4">ATPase</fullName>
    </submittedName>
</protein>
<dbReference type="EMBL" id="QSON01000013">
    <property type="protein sequence ID" value="RGI99502.1"/>
    <property type="molecule type" value="Genomic_DNA"/>
</dbReference>
<dbReference type="Gene3D" id="1.10.132.50">
    <property type="entry name" value="ATP synthase (C/AC39) subunit, domain 3"/>
    <property type="match status" value="3"/>
</dbReference>
<dbReference type="SUPFAM" id="SSF103486">
    <property type="entry name" value="V-type ATP synthase subunit C"/>
    <property type="match status" value="1"/>
</dbReference>
<evidence type="ECO:0000313" key="9">
    <source>
        <dbReference type="Proteomes" id="UP000261257"/>
    </source>
</evidence>
<evidence type="ECO:0000313" key="7">
    <source>
        <dbReference type="Proteomes" id="UP000095651"/>
    </source>
</evidence>
<sequence>MGGLLSYSGITTKVRAMESHLITDRQFGEMSTLESVSDAVEYLRRLPAYGMIFSNLEGVELHRGAIEQRLILSQYQDFAKLYRFANLSQRKFLDLYFMHYEIDILKKCFRNALGHQKPEIDLSVFQDFFEKHSKLDLIRLSSSGSVQEFISNLDGSIYYDLLTHLDDVEHPSLFDYEIHLDLLYFKTIWKVKGKYLSRKEQKLLTDCFGSKLDLLNIQWIYRSKKYYNLQPADIYALLIPIEFHLKKEQITKLVEAGTLDEFFHALQTTYYGRLEDMDSSDNTELEMLAEEVLGKIYSATSRKNPYSIATLNSYLYFKEEEIQKIITVIESIRYGVSPDEILSYVVKNQ</sequence>
<evidence type="ECO:0000313" key="5">
    <source>
        <dbReference type="EMBL" id="RGI99502.1"/>
    </source>
</evidence>
<reference evidence="3 7" key="1">
    <citation type="submission" date="2015-09" db="EMBL/GenBank/DDBJ databases">
        <authorList>
            <consortium name="Pathogen Informatics"/>
        </authorList>
    </citation>
    <scope>NUCLEOTIDE SEQUENCE [LARGE SCALE GENOMIC DNA]</scope>
    <source>
        <strain evidence="3 7">2789STDY5608850</strain>
    </source>
</reference>
<evidence type="ECO:0000313" key="8">
    <source>
        <dbReference type="Proteomes" id="UP000261023"/>
    </source>
</evidence>
<evidence type="ECO:0000313" key="10">
    <source>
        <dbReference type="Proteomes" id="UP000263014"/>
    </source>
</evidence>
<dbReference type="AlphaFoldDB" id="A0A174HMR3"/>
<dbReference type="EMBL" id="QSSQ01000016">
    <property type="protein sequence ID" value="RGM03072.1"/>
    <property type="molecule type" value="Genomic_DNA"/>
</dbReference>
<reference evidence="8 9" key="2">
    <citation type="submission" date="2018-08" db="EMBL/GenBank/DDBJ databases">
        <title>A genome reference for cultivated species of the human gut microbiota.</title>
        <authorList>
            <person name="Zou Y."/>
            <person name="Xue W."/>
            <person name="Luo G."/>
        </authorList>
    </citation>
    <scope>NUCLEOTIDE SEQUENCE [LARGE SCALE GENOMIC DNA]</scope>
    <source>
        <strain evidence="4 8">AF19-13AC</strain>
        <strain evidence="6 9">TF05-11AC</strain>
        <strain evidence="5 10">TM09-12</strain>
    </source>
</reference>
<dbReference type="InterPro" id="IPR036079">
    <property type="entry name" value="ATPase_csu/dsu_sf"/>
</dbReference>
<dbReference type="EMBL" id="QTJW01000011">
    <property type="protein sequence ID" value="RGD69417.1"/>
    <property type="molecule type" value="Genomic_DNA"/>
</dbReference>
<dbReference type="Proteomes" id="UP000261257">
    <property type="component" value="Unassembled WGS sequence"/>
</dbReference>
<keyword evidence="2" id="KW-0406">Ion transport</keyword>
<dbReference type="Pfam" id="PF01992">
    <property type="entry name" value="vATP-synt_AC39"/>
    <property type="match status" value="1"/>
</dbReference>
<dbReference type="RefSeq" id="WP_029467021.1">
    <property type="nucleotide sequence ID" value="NZ_CABIXC010000011.1"/>
</dbReference>
<dbReference type="PANTHER" id="PTHR38682">
    <property type="entry name" value="V-TYPE ATP SYNTHASE SUBUNIT C"/>
    <property type="match status" value="1"/>
</dbReference>
<keyword evidence="1" id="KW-0813">Transport</keyword>
<dbReference type="OrthoDB" id="9816136at2"/>
<dbReference type="PANTHER" id="PTHR38682:SF1">
    <property type="entry name" value="V-TYPE ATP SYNTHASE SUBUNIT C"/>
    <property type="match status" value="1"/>
</dbReference>
<dbReference type="EMBL" id="CYZE01000011">
    <property type="protein sequence ID" value="CUO76252.1"/>
    <property type="molecule type" value="Genomic_DNA"/>
</dbReference>
<name>A0A174HMR3_9FIRM</name>
<dbReference type="Proteomes" id="UP000263014">
    <property type="component" value="Unassembled WGS sequence"/>
</dbReference>
<dbReference type="InterPro" id="IPR002843">
    <property type="entry name" value="ATPase_V0-cplx_csu/dsu"/>
</dbReference>